<dbReference type="InterPro" id="IPR010982">
    <property type="entry name" value="Lambda_DNA-bd_dom_sf"/>
</dbReference>
<evidence type="ECO:0000313" key="3">
    <source>
        <dbReference type="EMBL" id="MDC0745449.1"/>
    </source>
</evidence>
<dbReference type="CDD" id="cd00093">
    <property type="entry name" value="HTH_XRE"/>
    <property type="match status" value="1"/>
</dbReference>
<dbReference type="Gene3D" id="1.10.260.40">
    <property type="entry name" value="lambda repressor-like DNA-binding domains"/>
    <property type="match status" value="1"/>
</dbReference>
<dbReference type="SUPFAM" id="SSF47413">
    <property type="entry name" value="lambda repressor-like DNA-binding domains"/>
    <property type="match status" value="1"/>
</dbReference>
<dbReference type="PROSITE" id="PS50943">
    <property type="entry name" value="HTH_CROC1"/>
    <property type="match status" value="1"/>
</dbReference>
<protein>
    <submittedName>
        <fullName evidence="3">Helix-turn-helix domain-containing protein</fullName>
    </submittedName>
</protein>
<keyword evidence="4" id="KW-1185">Reference proteome</keyword>
<dbReference type="RefSeq" id="WP_271922959.1">
    <property type="nucleotide sequence ID" value="NZ_JAQNDO010000001.1"/>
</dbReference>
<dbReference type="InterPro" id="IPR050807">
    <property type="entry name" value="TransReg_Diox_bact_type"/>
</dbReference>
<feature type="domain" description="HTH cro/C1-type" evidence="2">
    <location>
        <begin position="18"/>
        <end position="73"/>
    </location>
</feature>
<dbReference type="PANTHER" id="PTHR46797">
    <property type="entry name" value="HTH-TYPE TRANSCRIPTIONAL REGULATOR"/>
    <property type="match status" value="1"/>
</dbReference>
<evidence type="ECO:0000259" key="2">
    <source>
        <dbReference type="PROSITE" id="PS50943"/>
    </source>
</evidence>
<dbReference type="InterPro" id="IPR001387">
    <property type="entry name" value="Cro/C1-type_HTH"/>
</dbReference>
<evidence type="ECO:0000313" key="4">
    <source>
        <dbReference type="Proteomes" id="UP001221411"/>
    </source>
</evidence>
<sequence length="110" mass="12361">MSRRIDRSAVSSKVGARIRELQTERGMTLQELAEAGALSANYLASVEDGFATLTVETLDRIARALDVPPMRIIVFPEDDERDLIADLICKLPEHEHHKVRKDIEECMAQS</sequence>
<dbReference type="Proteomes" id="UP001221411">
    <property type="component" value="Unassembled WGS sequence"/>
</dbReference>
<dbReference type="SMART" id="SM00530">
    <property type="entry name" value="HTH_XRE"/>
    <property type="match status" value="1"/>
</dbReference>
<dbReference type="PANTHER" id="PTHR46797:SF1">
    <property type="entry name" value="METHYLPHOSPHONATE SYNTHASE"/>
    <property type="match status" value="1"/>
</dbReference>
<dbReference type="Pfam" id="PF13560">
    <property type="entry name" value="HTH_31"/>
    <property type="match status" value="1"/>
</dbReference>
<comment type="caution">
    <text evidence="3">The sequence shown here is derived from an EMBL/GenBank/DDBJ whole genome shotgun (WGS) entry which is preliminary data.</text>
</comment>
<accession>A0ABT5EVI6</accession>
<keyword evidence="1" id="KW-0238">DNA-binding</keyword>
<organism evidence="3 4">
    <name type="scientific">Polyangium mundeleinium</name>
    <dbReference type="NCBI Taxonomy" id="2995306"/>
    <lineage>
        <taxon>Bacteria</taxon>
        <taxon>Pseudomonadati</taxon>
        <taxon>Myxococcota</taxon>
        <taxon>Polyangia</taxon>
        <taxon>Polyangiales</taxon>
        <taxon>Polyangiaceae</taxon>
        <taxon>Polyangium</taxon>
    </lineage>
</organism>
<evidence type="ECO:0000256" key="1">
    <source>
        <dbReference type="ARBA" id="ARBA00023125"/>
    </source>
</evidence>
<dbReference type="EMBL" id="JAQNDO010000001">
    <property type="protein sequence ID" value="MDC0745449.1"/>
    <property type="molecule type" value="Genomic_DNA"/>
</dbReference>
<proteinExistence type="predicted"/>
<reference evidence="3 4" key="1">
    <citation type="submission" date="2022-11" db="EMBL/GenBank/DDBJ databases">
        <title>Minimal conservation of predation-associated metabolite biosynthetic gene clusters underscores biosynthetic potential of Myxococcota including descriptions for ten novel species: Archangium lansinium sp. nov., Myxococcus landrumus sp. nov., Nannocystis bai.</title>
        <authorList>
            <person name="Ahearne A."/>
            <person name="Stevens C."/>
            <person name="Dowd S."/>
        </authorList>
    </citation>
    <scope>NUCLEOTIDE SEQUENCE [LARGE SCALE GENOMIC DNA]</scope>
    <source>
        <strain evidence="3 4">RJM3</strain>
    </source>
</reference>
<name>A0ABT5EVI6_9BACT</name>
<gene>
    <name evidence="3" type="ORF">POL67_29220</name>
</gene>